<dbReference type="InterPro" id="IPR051259">
    <property type="entry name" value="rRNA_Methyltransferase"/>
</dbReference>
<accession>A0A0M4N0K9</accession>
<dbReference type="CDD" id="cd18095">
    <property type="entry name" value="SpoU-like_rRNA-MTase"/>
    <property type="match status" value="1"/>
</dbReference>
<sequence>MEIFTERTPRVVSAAKLHRPAQRRKTGQFLAEGWNAVSEAIRYGDVIDVYVTEDAAARFASTVVSARDRRLHVHYISPKADKLLTDTVTPPGIYAVCQSTVTDLATALDQQPHPQLVLVGVDTNDPGNAGTMVRLADAFGADLVVFAGHSVDPENTKCVRSSAGSIYHLPVCRESDTEAALTALQSCGIQLLATTMDGEVRLDQAEQLLSRPTAWLMGSEAHGLDPAVAAQADHTVTIPIRGRAESLNLATAASICLYTSATAQQA</sequence>
<keyword evidence="8" id="KW-1185">Reference proteome</keyword>
<proteinExistence type="inferred from homology"/>
<evidence type="ECO:0000256" key="3">
    <source>
        <dbReference type="ARBA" id="ARBA00022679"/>
    </source>
</evidence>
<evidence type="ECO:0000313" key="7">
    <source>
        <dbReference type="Proteomes" id="UP000068137"/>
    </source>
</evidence>
<reference evidence="5 7" key="1">
    <citation type="journal article" date="2015" name="Genome Announc.">
        <title>Complete Genome Sequences for Two Strains of a Novel Fastidious, Partially Acid-Fast, Gram-Positive Corynebacterineae Bacterium, Derived from Human Clinical Samples.</title>
        <authorList>
            <person name="Nicholson A.C."/>
            <person name="Bell M."/>
            <person name="Humrighouse B.W."/>
            <person name="McQuiston J.R."/>
        </authorList>
    </citation>
    <scope>NUCLEOTIDE SEQUENCE [LARGE SCALE GENOMIC DNA]</scope>
    <source>
        <strain evidence="5 7">X1698</strain>
    </source>
</reference>
<feature type="domain" description="RNA 2-O ribose methyltransferase substrate binding" evidence="4">
    <location>
        <begin position="30"/>
        <end position="103"/>
    </location>
</feature>
<dbReference type="GeneID" id="84895501"/>
<reference evidence="5" key="2">
    <citation type="journal article" date="2016" name="Int. J. Syst. Evol. Microbiol.">
        <title>Lawsonella clevelandensis gen. nov., sp. nov., a new member of the suborder Corynebacterineae isolated from human abscesses.</title>
        <authorList>
            <person name="Bell M.E."/>
            <person name="Bernard K.A."/>
            <person name="Harrington S.M."/>
            <person name="Patel N.B."/>
            <person name="Tucker T.A."/>
            <person name="Metcalfe M.G."/>
            <person name="McQuiston J.R."/>
        </authorList>
    </citation>
    <scope>NUCLEOTIDE SEQUENCE</scope>
    <source>
        <strain evidence="5">X1698</strain>
    </source>
</reference>
<dbReference type="SMART" id="SM00967">
    <property type="entry name" value="SpoU_sub_bind"/>
    <property type="match status" value="1"/>
</dbReference>
<dbReference type="InterPro" id="IPR001537">
    <property type="entry name" value="SpoU_MeTrfase"/>
</dbReference>
<dbReference type="OrthoDB" id="9794400at2"/>
<dbReference type="STRING" id="1528099.AL705_08090"/>
<dbReference type="InterPro" id="IPR029026">
    <property type="entry name" value="tRNA_m1G_MTases_N"/>
</dbReference>
<dbReference type="EMBL" id="LR584267">
    <property type="protein sequence ID" value="VHO01703.1"/>
    <property type="molecule type" value="Genomic_DNA"/>
</dbReference>
<dbReference type="GO" id="GO:0032259">
    <property type="term" value="P:methylation"/>
    <property type="evidence" value="ECO:0007669"/>
    <property type="project" value="UniProtKB-KW"/>
</dbReference>
<dbReference type="SUPFAM" id="SSF75217">
    <property type="entry name" value="alpha/beta knot"/>
    <property type="match status" value="1"/>
</dbReference>
<dbReference type="InterPro" id="IPR029064">
    <property type="entry name" value="Ribosomal_eL30-like_sf"/>
</dbReference>
<keyword evidence="3 5" id="KW-0808">Transferase</keyword>
<dbReference type="GO" id="GO:0008173">
    <property type="term" value="F:RNA methyltransferase activity"/>
    <property type="evidence" value="ECO:0007669"/>
    <property type="project" value="InterPro"/>
</dbReference>
<evidence type="ECO:0000256" key="1">
    <source>
        <dbReference type="ARBA" id="ARBA00007228"/>
    </source>
</evidence>
<dbReference type="Proteomes" id="UP000068137">
    <property type="component" value="Chromosome"/>
</dbReference>
<dbReference type="InterPro" id="IPR053888">
    <property type="entry name" value="MRM3-like_sub_bind"/>
</dbReference>
<dbReference type="PANTHER" id="PTHR43191">
    <property type="entry name" value="RRNA METHYLTRANSFERASE 3"/>
    <property type="match status" value="1"/>
</dbReference>
<dbReference type="KEGG" id="cbq:AL705_08090"/>
<evidence type="ECO:0000313" key="6">
    <source>
        <dbReference type="EMBL" id="VHO01703.1"/>
    </source>
</evidence>
<dbReference type="SUPFAM" id="SSF55315">
    <property type="entry name" value="L30e-like"/>
    <property type="match status" value="1"/>
</dbReference>
<protein>
    <submittedName>
        <fullName evidence="6">23S rRNA (Uridine(2479)-2'-O)-methyltransferase</fullName>
    </submittedName>
    <submittedName>
        <fullName evidence="5">RNA methyltransferase</fullName>
    </submittedName>
</protein>
<dbReference type="PANTHER" id="PTHR43191:SF2">
    <property type="entry name" value="RRNA METHYLTRANSFERASE 3, MITOCHONDRIAL"/>
    <property type="match status" value="1"/>
</dbReference>
<dbReference type="GO" id="GO:0005737">
    <property type="term" value="C:cytoplasm"/>
    <property type="evidence" value="ECO:0007669"/>
    <property type="project" value="UniProtKB-ARBA"/>
</dbReference>
<dbReference type="Proteomes" id="UP000324288">
    <property type="component" value="Chromosome"/>
</dbReference>
<dbReference type="AlphaFoldDB" id="A0A0M4N0K9"/>
<keyword evidence="2 5" id="KW-0489">Methyltransferase</keyword>
<dbReference type="Pfam" id="PF00588">
    <property type="entry name" value="SpoU_methylase"/>
    <property type="match status" value="1"/>
</dbReference>
<gene>
    <name evidence="6" type="primary">aviRb</name>
    <name evidence="5" type="ORF">AL705_08090</name>
    <name evidence="6" type="ORF">LC603019_01629</name>
</gene>
<evidence type="ECO:0000313" key="8">
    <source>
        <dbReference type="Proteomes" id="UP000324288"/>
    </source>
</evidence>
<evidence type="ECO:0000313" key="5">
    <source>
        <dbReference type="EMBL" id="ALE19486.1"/>
    </source>
</evidence>
<evidence type="ECO:0000256" key="2">
    <source>
        <dbReference type="ARBA" id="ARBA00022603"/>
    </source>
</evidence>
<dbReference type="InterPro" id="IPR013123">
    <property type="entry name" value="SpoU_subst-bd"/>
</dbReference>
<dbReference type="GO" id="GO:0003723">
    <property type="term" value="F:RNA binding"/>
    <property type="evidence" value="ECO:0007669"/>
    <property type="project" value="InterPro"/>
</dbReference>
<dbReference type="Pfam" id="PF22435">
    <property type="entry name" value="MRM3-like_sub_bind"/>
    <property type="match status" value="1"/>
</dbReference>
<dbReference type="EMBL" id="CP012390">
    <property type="protein sequence ID" value="ALE19486.1"/>
    <property type="molecule type" value="Genomic_DNA"/>
</dbReference>
<evidence type="ECO:0000259" key="4">
    <source>
        <dbReference type="SMART" id="SM00967"/>
    </source>
</evidence>
<dbReference type="Gene3D" id="3.30.1330.30">
    <property type="match status" value="1"/>
</dbReference>
<reference evidence="6 8" key="3">
    <citation type="submission" date="2019-04" db="EMBL/GenBank/DDBJ databases">
        <authorList>
            <person name="Seth-Smith MB H."/>
            <person name="Seth-Smith H."/>
        </authorList>
    </citation>
    <scope>NUCLEOTIDE SEQUENCE [LARGE SCALE GENOMIC DNA]</scope>
    <source>
        <strain evidence="6">USB-603019</strain>
    </source>
</reference>
<dbReference type="Gene3D" id="3.40.1280.10">
    <property type="match status" value="1"/>
</dbReference>
<name>A0A0M4N0K9_9ACTN</name>
<dbReference type="RefSeq" id="WP_053962574.1">
    <property type="nucleotide sequence ID" value="NZ_CAJPTR010000006.1"/>
</dbReference>
<organism evidence="5 7">
    <name type="scientific">Lawsonella clevelandensis</name>
    <dbReference type="NCBI Taxonomy" id="1528099"/>
    <lineage>
        <taxon>Bacteria</taxon>
        <taxon>Bacillati</taxon>
        <taxon>Actinomycetota</taxon>
        <taxon>Actinomycetes</taxon>
        <taxon>Mycobacteriales</taxon>
        <taxon>Lawsonellaceae</taxon>
        <taxon>Lawsonella</taxon>
    </lineage>
</organism>
<dbReference type="GO" id="GO:0006396">
    <property type="term" value="P:RNA processing"/>
    <property type="evidence" value="ECO:0007669"/>
    <property type="project" value="InterPro"/>
</dbReference>
<dbReference type="InterPro" id="IPR029028">
    <property type="entry name" value="Alpha/beta_knot_MTases"/>
</dbReference>
<comment type="similarity">
    <text evidence="1">Belongs to the class IV-like SAM-binding methyltransferase superfamily. RNA methyltransferase TrmH family.</text>
</comment>